<protein>
    <submittedName>
        <fullName evidence="7">Methyltransferase type 11</fullName>
    </submittedName>
</protein>
<feature type="transmembrane region" description="Helical" evidence="6">
    <location>
        <begin position="519"/>
        <end position="547"/>
    </location>
</feature>
<gene>
    <name evidence="7" type="ORF">US54_C0007G0003</name>
</gene>
<name>A0A0G0H5R7_9BACT</name>
<dbReference type="AlphaFoldDB" id="A0A0G0H5R7"/>
<feature type="transmembrane region" description="Helical" evidence="6">
    <location>
        <begin position="368"/>
        <end position="389"/>
    </location>
</feature>
<keyword evidence="2" id="KW-1003">Cell membrane</keyword>
<evidence type="ECO:0000256" key="5">
    <source>
        <dbReference type="ARBA" id="ARBA00023136"/>
    </source>
</evidence>
<feature type="transmembrane region" description="Helical" evidence="6">
    <location>
        <begin position="448"/>
        <end position="473"/>
    </location>
</feature>
<keyword evidence="7" id="KW-0489">Methyltransferase</keyword>
<keyword evidence="7" id="KW-0808">Transferase</keyword>
<dbReference type="STRING" id="1618481.US54_C0007G0003"/>
<feature type="transmembrane region" description="Helical" evidence="6">
    <location>
        <begin position="238"/>
        <end position="260"/>
    </location>
</feature>
<reference evidence="7 8" key="1">
    <citation type="journal article" date="2015" name="Nature">
        <title>rRNA introns, odd ribosomes, and small enigmatic genomes across a large radiation of phyla.</title>
        <authorList>
            <person name="Brown C.T."/>
            <person name="Hug L.A."/>
            <person name="Thomas B.C."/>
            <person name="Sharon I."/>
            <person name="Castelle C.J."/>
            <person name="Singh A."/>
            <person name="Wilkins M.J."/>
            <person name="Williams K.H."/>
            <person name="Banfield J.F."/>
        </authorList>
    </citation>
    <scope>NUCLEOTIDE SEQUENCE [LARGE SCALE GENOMIC DNA]</scope>
</reference>
<keyword evidence="3 6" id="KW-0812">Transmembrane</keyword>
<feature type="transmembrane region" description="Helical" evidence="6">
    <location>
        <begin position="310"/>
        <end position="330"/>
    </location>
</feature>
<evidence type="ECO:0000256" key="3">
    <source>
        <dbReference type="ARBA" id="ARBA00022692"/>
    </source>
</evidence>
<dbReference type="Pfam" id="PF13489">
    <property type="entry name" value="Methyltransf_23"/>
    <property type="match status" value="1"/>
</dbReference>
<feature type="transmembrane region" description="Helical" evidence="6">
    <location>
        <begin position="554"/>
        <end position="573"/>
    </location>
</feature>
<dbReference type="PANTHER" id="PTHR30250">
    <property type="entry name" value="PST FAMILY PREDICTED COLANIC ACID TRANSPORTER"/>
    <property type="match status" value="1"/>
</dbReference>
<evidence type="ECO:0000256" key="6">
    <source>
        <dbReference type="SAM" id="Phobius"/>
    </source>
</evidence>
<evidence type="ECO:0000313" key="8">
    <source>
        <dbReference type="Proteomes" id="UP000034471"/>
    </source>
</evidence>
<feature type="transmembrane region" description="Helical" evidence="6">
    <location>
        <begin position="287"/>
        <end position="304"/>
    </location>
</feature>
<dbReference type="PANTHER" id="PTHR30250:SF26">
    <property type="entry name" value="PSMA PROTEIN"/>
    <property type="match status" value="1"/>
</dbReference>
<keyword evidence="5 6" id="KW-0472">Membrane</keyword>
<dbReference type="Proteomes" id="UP000034471">
    <property type="component" value="Unassembled WGS sequence"/>
</dbReference>
<feature type="transmembrane region" description="Helical" evidence="6">
    <location>
        <begin position="485"/>
        <end position="507"/>
    </location>
</feature>
<keyword evidence="4 6" id="KW-1133">Transmembrane helix</keyword>
<dbReference type="GO" id="GO:0005886">
    <property type="term" value="C:plasma membrane"/>
    <property type="evidence" value="ECO:0007669"/>
    <property type="project" value="UniProtKB-SubCell"/>
</dbReference>
<dbReference type="InterPro" id="IPR002797">
    <property type="entry name" value="Polysacc_synth"/>
</dbReference>
<organism evidence="7 8">
    <name type="scientific">Candidatus Roizmanbacteria bacterium GW2011_GWA2_37_7</name>
    <dbReference type="NCBI Taxonomy" id="1618481"/>
    <lineage>
        <taxon>Bacteria</taxon>
        <taxon>Candidatus Roizmaniibacteriota</taxon>
    </lineage>
</organism>
<accession>A0A0G0H5R7</accession>
<feature type="transmembrane region" description="Helical" evidence="6">
    <location>
        <begin position="337"/>
        <end position="362"/>
    </location>
</feature>
<dbReference type="InterPro" id="IPR050833">
    <property type="entry name" value="Poly_Biosynth_Transport"/>
</dbReference>
<sequence length="608" mass="68873">MAKKTGISNHKIQYDRCAIAYKQKIVEFAKKTKNQKVLDVGCGLGNYTSLFLHSNNSVHGLDIQDVRLRHHTSFAFRLYNGYTFPYASNYFDTVTCFDVLEHIKHDVCTVSEIYRVLQPNGRVYIATPNRHRLISLLKILIGKKDIFPKIMQEKGIGGKSFHVREYTEHELYTLFQNAQFRDITISTFMKTQLINLSKNTFVQGGFLLTVSSFIAGFLNYLFNIFAARALGPEGYGEIAALFAYIVVLSIPMGTITSLLIQKIGSAENPKEYAVAVHSWIVEKTKKWWFLIFGIVIITPFIPSVTNLSPMSGYILPFLMVVSFASAYYTGALQGLHIFFLFAVISIGSVLLKLTGAILALYGFGGLEIVLVFLVLSGIVGLLLNHLIFIKNIRAKAGQIMIKNHGIRNIFKDRQLWLTTGVMAALALMNNVDIMFAKKFFDAEQAGLYSSWALFAKIIFYVLGPILTMSFIFFSSKKHEIKHQIVFISSFIFLAMVGVITNLGYGAFGKLIIDSLFGKAFWGAIPFLEWAAYFGTGYTMMTFMMYYYLAKKNTISLLPAVLFPVYLITLFLFSKTISDVMYISTIYTYVNITIFLLVFFKDRFLFLIH</sequence>
<proteinExistence type="predicted"/>
<dbReference type="EMBL" id="LBTJ01000007">
    <property type="protein sequence ID" value="KKQ38583.1"/>
    <property type="molecule type" value="Genomic_DNA"/>
</dbReference>
<dbReference type="SUPFAM" id="SSF53335">
    <property type="entry name" value="S-adenosyl-L-methionine-dependent methyltransferases"/>
    <property type="match status" value="1"/>
</dbReference>
<dbReference type="Pfam" id="PF01943">
    <property type="entry name" value="Polysacc_synt"/>
    <property type="match status" value="1"/>
</dbReference>
<dbReference type="GO" id="GO:0032259">
    <property type="term" value="P:methylation"/>
    <property type="evidence" value="ECO:0007669"/>
    <property type="project" value="UniProtKB-KW"/>
</dbReference>
<feature type="transmembrane region" description="Helical" evidence="6">
    <location>
        <begin position="579"/>
        <end position="599"/>
    </location>
</feature>
<comment type="caution">
    <text evidence="7">The sequence shown here is derived from an EMBL/GenBank/DDBJ whole genome shotgun (WGS) entry which is preliminary data.</text>
</comment>
<evidence type="ECO:0000256" key="2">
    <source>
        <dbReference type="ARBA" id="ARBA00022475"/>
    </source>
</evidence>
<dbReference type="InterPro" id="IPR029063">
    <property type="entry name" value="SAM-dependent_MTases_sf"/>
</dbReference>
<dbReference type="Gene3D" id="3.40.50.150">
    <property type="entry name" value="Vaccinia Virus protein VP39"/>
    <property type="match status" value="1"/>
</dbReference>
<dbReference type="GO" id="GO:0008168">
    <property type="term" value="F:methyltransferase activity"/>
    <property type="evidence" value="ECO:0007669"/>
    <property type="project" value="UniProtKB-KW"/>
</dbReference>
<feature type="transmembrane region" description="Helical" evidence="6">
    <location>
        <begin position="206"/>
        <end position="226"/>
    </location>
</feature>
<dbReference type="CDD" id="cd02440">
    <property type="entry name" value="AdoMet_MTases"/>
    <property type="match status" value="1"/>
</dbReference>
<evidence type="ECO:0000256" key="1">
    <source>
        <dbReference type="ARBA" id="ARBA00004651"/>
    </source>
</evidence>
<evidence type="ECO:0000256" key="4">
    <source>
        <dbReference type="ARBA" id="ARBA00022989"/>
    </source>
</evidence>
<feature type="transmembrane region" description="Helical" evidence="6">
    <location>
        <begin position="415"/>
        <end position="436"/>
    </location>
</feature>
<evidence type="ECO:0000313" key="7">
    <source>
        <dbReference type="EMBL" id="KKQ38583.1"/>
    </source>
</evidence>
<comment type="subcellular location">
    <subcellularLocation>
        <location evidence="1">Cell membrane</location>
        <topology evidence="1">Multi-pass membrane protein</topology>
    </subcellularLocation>
</comment>